<dbReference type="InterPro" id="IPR011701">
    <property type="entry name" value="MFS"/>
</dbReference>
<feature type="transmembrane region" description="Helical" evidence="6">
    <location>
        <begin position="377"/>
        <end position="398"/>
    </location>
</feature>
<evidence type="ECO:0000256" key="1">
    <source>
        <dbReference type="ARBA" id="ARBA00004651"/>
    </source>
</evidence>
<keyword evidence="2" id="KW-1003">Cell membrane</keyword>
<dbReference type="InterPro" id="IPR036259">
    <property type="entry name" value="MFS_trans_sf"/>
</dbReference>
<evidence type="ECO:0000256" key="3">
    <source>
        <dbReference type="ARBA" id="ARBA00022692"/>
    </source>
</evidence>
<gene>
    <name evidence="8" type="ORF">GCM10010191_58580</name>
</gene>
<dbReference type="Proteomes" id="UP001501231">
    <property type="component" value="Unassembled WGS sequence"/>
</dbReference>
<feature type="domain" description="Major facilitator superfamily (MFS) profile" evidence="7">
    <location>
        <begin position="29"/>
        <end position="402"/>
    </location>
</feature>
<name>A0ABP5WU01_9ACTN</name>
<dbReference type="Gene3D" id="1.20.1250.20">
    <property type="entry name" value="MFS general substrate transporter like domains"/>
    <property type="match status" value="1"/>
</dbReference>
<accession>A0ABP5WU01</accession>
<feature type="transmembrane region" description="Helical" evidence="6">
    <location>
        <begin position="292"/>
        <end position="310"/>
    </location>
</feature>
<keyword evidence="3 6" id="KW-0812">Transmembrane</keyword>
<feature type="transmembrane region" description="Helical" evidence="6">
    <location>
        <begin position="352"/>
        <end position="371"/>
    </location>
</feature>
<evidence type="ECO:0000256" key="2">
    <source>
        <dbReference type="ARBA" id="ARBA00022475"/>
    </source>
</evidence>
<evidence type="ECO:0000256" key="5">
    <source>
        <dbReference type="ARBA" id="ARBA00023136"/>
    </source>
</evidence>
<dbReference type="InterPro" id="IPR020846">
    <property type="entry name" value="MFS_dom"/>
</dbReference>
<keyword evidence="5 6" id="KW-0472">Membrane</keyword>
<evidence type="ECO:0000259" key="7">
    <source>
        <dbReference type="PROSITE" id="PS50850"/>
    </source>
</evidence>
<comment type="caution">
    <text evidence="8">The sequence shown here is derived from an EMBL/GenBank/DDBJ whole genome shotgun (WGS) entry which is preliminary data.</text>
</comment>
<dbReference type="InterPro" id="IPR050189">
    <property type="entry name" value="MFS_Efflux_Transporters"/>
</dbReference>
<feature type="transmembrane region" description="Helical" evidence="6">
    <location>
        <begin position="94"/>
        <end position="112"/>
    </location>
</feature>
<feature type="transmembrane region" description="Helical" evidence="6">
    <location>
        <begin position="259"/>
        <end position="280"/>
    </location>
</feature>
<protein>
    <submittedName>
        <fullName evidence="8">MFS transporter</fullName>
    </submittedName>
</protein>
<feature type="transmembrane region" description="Helical" evidence="6">
    <location>
        <begin position="150"/>
        <end position="171"/>
    </location>
</feature>
<dbReference type="EMBL" id="BAAARW010000020">
    <property type="protein sequence ID" value="GAA2436072.1"/>
    <property type="molecule type" value="Genomic_DNA"/>
</dbReference>
<dbReference type="SUPFAM" id="SSF103473">
    <property type="entry name" value="MFS general substrate transporter"/>
    <property type="match status" value="1"/>
</dbReference>
<comment type="subcellular location">
    <subcellularLocation>
        <location evidence="1">Cell membrane</location>
        <topology evidence="1">Multi-pass membrane protein</topology>
    </subcellularLocation>
</comment>
<dbReference type="Pfam" id="PF07690">
    <property type="entry name" value="MFS_1"/>
    <property type="match status" value="1"/>
</dbReference>
<evidence type="ECO:0000256" key="4">
    <source>
        <dbReference type="ARBA" id="ARBA00022989"/>
    </source>
</evidence>
<evidence type="ECO:0000256" key="6">
    <source>
        <dbReference type="SAM" id="Phobius"/>
    </source>
</evidence>
<evidence type="ECO:0000313" key="8">
    <source>
        <dbReference type="EMBL" id="GAA2436072.1"/>
    </source>
</evidence>
<dbReference type="PANTHER" id="PTHR43124">
    <property type="entry name" value="PURINE EFFLUX PUMP PBUE"/>
    <property type="match status" value="1"/>
</dbReference>
<feature type="transmembrane region" description="Helical" evidence="6">
    <location>
        <begin position="118"/>
        <end position="138"/>
    </location>
</feature>
<feature type="transmembrane region" description="Helical" evidence="6">
    <location>
        <begin position="31"/>
        <end position="52"/>
    </location>
</feature>
<feature type="transmembrane region" description="Helical" evidence="6">
    <location>
        <begin position="183"/>
        <end position="205"/>
    </location>
</feature>
<organism evidence="8 9">
    <name type="scientific">Actinomadura vinacea</name>
    <dbReference type="NCBI Taxonomy" id="115336"/>
    <lineage>
        <taxon>Bacteria</taxon>
        <taxon>Bacillati</taxon>
        <taxon>Actinomycetota</taxon>
        <taxon>Actinomycetes</taxon>
        <taxon>Streptosporangiales</taxon>
        <taxon>Thermomonosporaceae</taxon>
        <taxon>Actinomadura</taxon>
    </lineage>
</organism>
<keyword evidence="9" id="KW-1185">Reference proteome</keyword>
<feature type="transmembrane region" description="Helical" evidence="6">
    <location>
        <begin position="226"/>
        <end position="247"/>
    </location>
</feature>
<reference evidence="9" key="1">
    <citation type="journal article" date="2019" name="Int. J. Syst. Evol. Microbiol.">
        <title>The Global Catalogue of Microorganisms (GCM) 10K type strain sequencing project: providing services to taxonomists for standard genome sequencing and annotation.</title>
        <authorList>
            <consortium name="The Broad Institute Genomics Platform"/>
            <consortium name="The Broad Institute Genome Sequencing Center for Infectious Disease"/>
            <person name="Wu L."/>
            <person name="Ma J."/>
        </authorList>
    </citation>
    <scope>NUCLEOTIDE SEQUENCE [LARGE SCALE GENOMIC DNA]</scope>
    <source>
        <strain evidence="9">JCM 3325</strain>
    </source>
</reference>
<feature type="transmembrane region" description="Helical" evidence="6">
    <location>
        <begin position="64"/>
        <end position="87"/>
    </location>
</feature>
<keyword evidence="4 6" id="KW-1133">Transmembrane helix</keyword>
<dbReference type="PROSITE" id="PS50850">
    <property type="entry name" value="MFS"/>
    <property type="match status" value="1"/>
</dbReference>
<feature type="transmembrane region" description="Helical" evidence="6">
    <location>
        <begin position="316"/>
        <end position="340"/>
    </location>
</feature>
<evidence type="ECO:0000313" key="9">
    <source>
        <dbReference type="Proteomes" id="UP001501231"/>
    </source>
</evidence>
<dbReference type="CDD" id="cd17324">
    <property type="entry name" value="MFS_NepI_like"/>
    <property type="match status" value="1"/>
</dbReference>
<proteinExistence type="predicted"/>
<dbReference type="PANTHER" id="PTHR43124:SF3">
    <property type="entry name" value="CHLORAMPHENICOL EFFLUX PUMP RV0191"/>
    <property type="match status" value="1"/>
</dbReference>
<sequence length="405" mass="40489">MFPRAPPDCLGNMTLVDETPVQARRGWAGTAALAAATFTVVTSEMLPVGLLTPMSDSLRTTEGMAGLTLTITGLVAAVSAPLLTALLRAYDRRTVLCALMGVLALGNAAAAWSPDFAVMVAARVLVGIGMGGVWAIAAPLPARLVPAKSVASATSLVFSGIAVASVLGVPAGTYLGALLGWRAAFLVAAALAVLVLLALAFLLPVSPPERSVPLTGVFRLLGDAPVRTGLLVVAFLVTGHFAAYTYVRPVLEDVSGAGAATIGTLLLVYGLAGVAGNFAAGAGANRSPRRTLQLISLVLGLTVLVIPAAAGPLLAAAVLMAVWGLAYGGVSVGTQTWLLAASPDAREGASSLFVAAFNTAIALGALTGGLLTDTIGITAPMWLGGALALGALLTVTAGRAPSGRP</sequence>